<proteinExistence type="predicted"/>
<accession>A0A4R1G7N1</accession>
<evidence type="ECO:0000313" key="4">
    <source>
        <dbReference type="Proteomes" id="UP000294546"/>
    </source>
</evidence>
<organism evidence="3 4">
    <name type="scientific">Marinobacterium mangrovicola</name>
    <dbReference type="NCBI Taxonomy" id="1476959"/>
    <lineage>
        <taxon>Bacteria</taxon>
        <taxon>Pseudomonadati</taxon>
        <taxon>Pseudomonadota</taxon>
        <taxon>Gammaproteobacteria</taxon>
        <taxon>Oceanospirillales</taxon>
        <taxon>Oceanospirillaceae</taxon>
        <taxon>Marinobacterium</taxon>
    </lineage>
</organism>
<keyword evidence="4" id="KW-1185">Reference proteome</keyword>
<dbReference type="InterPro" id="IPR006076">
    <property type="entry name" value="FAD-dep_OxRdtase"/>
</dbReference>
<evidence type="ECO:0000259" key="2">
    <source>
        <dbReference type="Pfam" id="PF01266"/>
    </source>
</evidence>
<dbReference type="PANTHER" id="PTHR13847:SF289">
    <property type="entry name" value="GLYCINE OXIDASE"/>
    <property type="match status" value="1"/>
</dbReference>
<dbReference type="RefSeq" id="WP_132295444.1">
    <property type="nucleotide sequence ID" value="NZ_SMFU01000011.1"/>
</dbReference>
<name>A0A4R1G7N1_9GAMM</name>
<dbReference type="AlphaFoldDB" id="A0A4R1G7N1"/>
<feature type="domain" description="FAD dependent oxidoreductase" evidence="2">
    <location>
        <begin position="4"/>
        <end position="391"/>
    </location>
</feature>
<dbReference type="GO" id="GO:0005737">
    <property type="term" value="C:cytoplasm"/>
    <property type="evidence" value="ECO:0007669"/>
    <property type="project" value="TreeGrafter"/>
</dbReference>
<dbReference type="PANTHER" id="PTHR13847">
    <property type="entry name" value="SARCOSINE DEHYDROGENASE-RELATED"/>
    <property type="match status" value="1"/>
</dbReference>
<dbReference type="OrthoDB" id="9805337at2"/>
<dbReference type="EMBL" id="SMFU01000011">
    <property type="protein sequence ID" value="TCK04097.1"/>
    <property type="molecule type" value="Genomic_DNA"/>
</dbReference>
<reference evidence="3 4" key="1">
    <citation type="submission" date="2019-03" db="EMBL/GenBank/DDBJ databases">
        <title>Genomic Encyclopedia of Archaeal and Bacterial Type Strains, Phase II (KMG-II): from individual species to whole genera.</title>
        <authorList>
            <person name="Goeker M."/>
        </authorList>
    </citation>
    <scope>NUCLEOTIDE SEQUENCE [LARGE SCALE GENOMIC DNA]</scope>
    <source>
        <strain evidence="3 4">DSM 27697</strain>
    </source>
</reference>
<protein>
    <submittedName>
        <fullName evidence="3">D-amino-acid dehydrogenase</fullName>
    </submittedName>
</protein>
<dbReference type="SUPFAM" id="SSF51905">
    <property type="entry name" value="FAD/NAD(P)-binding domain"/>
    <property type="match status" value="1"/>
</dbReference>
<dbReference type="Proteomes" id="UP000294546">
    <property type="component" value="Unassembled WGS sequence"/>
</dbReference>
<dbReference type="Gene3D" id="3.50.50.60">
    <property type="entry name" value="FAD/NAD(P)-binding domain"/>
    <property type="match status" value="2"/>
</dbReference>
<dbReference type="Pfam" id="PF01266">
    <property type="entry name" value="DAO"/>
    <property type="match status" value="1"/>
</dbReference>
<evidence type="ECO:0000313" key="3">
    <source>
        <dbReference type="EMBL" id="TCK04097.1"/>
    </source>
</evidence>
<keyword evidence="1" id="KW-0560">Oxidoreductase</keyword>
<dbReference type="Gene3D" id="3.30.9.10">
    <property type="entry name" value="D-Amino Acid Oxidase, subunit A, domain 2"/>
    <property type="match status" value="1"/>
</dbReference>
<evidence type="ECO:0000256" key="1">
    <source>
        <dbReference type="ARBA" id="ARBA00023002"/>
    </source>
</evidence>
<dbReference type="InterPro" id="IPR036188">
    <property type="entry name" value="FAD/NAD-bd_sf"/>
</dbReference>
<comment type="caution">
    <text evidence="3">The sequence shown here is derived from an EMBL/GenBank/DDBJ whole genome shotgun (WGS) entry which is preliminary data.</text>
</comment>
<gene>
    <name evidence="3" type="ORF">CLV83_3512</name>
</gene>
<sequence>MSEILVLGAGMVGVSSALALQAQGHQVVLVDRHSSCRETSYGNAGVIQTEAAEPYALPRTLTTLFRYGCGLSNDVLWQPSALMRMMPALWRYFRHSAPAEHARISRIYSQLTSRAAEDHAPLVAAAGAQSLILTDGLSEVYRQQSGFERAAKEAERFNEQYGVSSRILDGATYRAEEPALKQAPAGVIHWNESWSCRDPGALTDAYRELFLQRGGSYRQGDAQTLQQSAKGWRVEGEGGSIETEQVVIALGPWSPQLLRRFGYRIPMIYKRGYHGHFDAPVVLKRPFLDADNGVVVASMEKGMRVTSGAALVALDSKAQPTQLERGAEALRSLMDLGERIDEPQWFGTRPCMPDMLPLVGAAPNHQGMWFNFGHGHQGFTLGPTTGQLLAEIMAGADSEITRGLAPAARL</sequence>
<dbReference type="GO" id="GO:0016491">
    <property type="term" value="F:oxidoreductase activity"/>
    <property type="evidence" value="ECO:0007669"/>
    <property type="project" value="UniProtKB-KW"/>
</dbReference>